<evidence type="ECO:0000313" key="2">
    <source>
        <dbReference type="Proteomes" id="UP000054350"/>
    </source>
</evidence>
<gene>
    <name evidence="1" type="ORF">AMAG_18105</name>
</gene>
<name>A0A0L0S9S6_ALLM3</name>
<reference evidence="1 2" key="1">
    <citation type="submission" date="2009-11" db="EMBL/GenBank/DDBJ databases">
        <title>Annotation of Allomyces macrogynus ATCC 38327.</title>
        <authorList>
            <consortium name="The Broad Institute Genome Sequencing Platform"/>
            <person name="Russ C."/>
            <person name="Cuomo C."/>
            <person name="Burger G."/>
            <person name="Gray M.W."/>
            <person name="Holland P.W.H."/>
            <person name="King N."/>
            <person name="Lang F.B.F."/>
            <person name="Roger A.J."/>
            <person name="Ruiz-Trillo I."/>
            <person name="Young S.K."/>
            <person name="Zeng Q."/>
            <person name="Gargeya S."/>
            <person name="Fitzgerald M."/>
            <person name="Haas B."/>
            <person name="Abouelleil A."/>
            <person name="Alvarado L."/>
            <person name="Arachchi H.M."/>
            <person name="Berlin A."/>
            <person name="Chapman S.B."/>
            <person name="Gearin G."/>
            <person name="Goldberg J."/>
            <person name="Griggs A."/>
            <person name="Gujja S."/>
            <person name="Hansen M."/>
            <person name="Heiman D."/>
            <person name="Howarth C."/>
            <person name="Larimer J."/>
            <person name="Lui A."/>
            <person name="MacDonald P.J.P."/>
            <person name="McCowen C."/>
            <person name="Montmayeur A."/>
            <person name="Murphy C."/>
            <person name="Neiman D."/>
            <person name="Pearson M."/>
            <person name="Priest M."/>
            <person name="Roberts A."/>
            <person name="Saif S."/>
            <person name="Shea T."/>
            <person name="Sisk P."/>
            <person name="Stolte C."/>
            <person name="Sykes S."/>
            <person name="Wortman J."/>
            <person name="Nusbaum C."/>
            <person name="Birren B."/>
        </authorList>
    </citation>
    <scope>NUCLEOTIDE SEQUENCE [LARGE SCALE GENOMIC DNA]</scope>
    <source>
        <strain evidence="1 2">ATCC 38327</strain>
    </source>
</reference>
<accession>A0A0L0S9S6</accession>
<reference evidence="2" key="2">
    <citation type="submission" date="2009-11" db="EMBL/GenBank/DDBJ databases">
        <title>The Genome Sequence of Allomyces macrogynus strain ATCC 38327.</title>
        <authorList>
            <consortium name="The Broad Institute Genome Sequencing Platform"/>
            <person name="Russ C."/>
            <person name="Cuomo C."/>
            <person name="Shea T."/>
            <person name="Young S.K."/>
            <person name="Zeng Q."/>
            <person name="Koehrsen M."/>
            <person name="Haas B."/>
            <person name="Borodovsky M."/>
            <person name="Guigo R."/>
            <person name="Alvarado L."/>
            <person name="Berlin A."/>
            <person name="Borenstein D."/>
            <person name="Chen Z."/>
            <person name="Engels R."/>
            <person name="Freedman E."/>
            <person name="Gellesch M."/>
            <person name="Goldberg J."/>
            <person name="Griggs A."/>
            <person name="Gujja S."/>
            <person name="Heiman D."/>
            <person name="Hepburn T."/>
            <person name="Howarth C."/>
            <person name="Jen D."/>
            <person name="Larson L."/>
            <person name="Lewis B."/>
            <person name="Mehta T."/>
            <person name="Park D."/>
            <person name="Pearson M."/>
            <person name="Roberts A."/>
            <person name="Saif S."/>
            <person name="Shenoy N."/>
            <person name="Sisk P."/>
            <person name="Stolte C."/>
            <person name="Sykes S."/>
            <person name="Walk T."/>
            <person name="White J."/>
            <person name="Yandava C."/>
            <person name="Burger G."/>
            <person name="Gray M.W."/>
            <person name="Holland P.W.H."/>
            <person name="King N."/>
            <person name="Lang F.B.F."/>
            <person name="Roger A.J."/>
            <person name="Ruiz-Trillo I."/>
            <person name="Lander E."/>
            <person name="Nusbaum C."/>
        </authorList>
    </citation>
    <scope>NUCLEOTIDE SEQUENCE [LARGE SCALE GENOMIC DNA]</scope>
    <source>
        <strain evidence="2">ATCC 38327</strain>
    </source>
</reference>
<dbReference type="AlphaFoldDB" id="A0A0L0S9S6"/>
<sequence>MLEIPQHVIDQLGHLRRILREKDAPLRSAPTGKAGDSWTAVTKQQKLAAPVPHQLVAQPKKLVAQAKKQVATNGTDDDERQFARTAQIAIEHGNAGFLGTPPTELPLQVLGDPALRMRDVFWLSSTCQYLHWACAAADV</sequence>
<keyword evidence="2" id="KW-1185">Reference proteome</keyword>
<dbReference type="VEuPathDB" id="FungiDB:AMAG_18105"/>
<dbReference type="EMBL" id="GG745334">
    <property type="protein sequence ID" value="KNE59145.1"/>
    <property type="molecule type" value="Genomic_DNA"/>
</dbReference>
<dbReference type="OrthoDB" id="109543at2759"/>
<proteinExistence type="predicted"/>
<organism evidence="1 2">
    <name type="scientific">Allomyces macrogynus (strain ATCC 38327)</name>
    <name type="common">Allomyces javanicus var. macrogynus</name>
    <dbReference type="NCBI Taxonomy" id="578462"/>
    <lineage>
        <taxon>Eukaryota</taxon>
        <taxon>Fungi</taxon>
        <taxon>Fungi incertae sedis</taxon>
        <taxon>Blastocladiomycota</taxon>
        <taxon>Blastocladiomycetes</taxon>
        <taxon>Blastocladiales</taxon>
        <taxon>Blastocladiaceae</taxon>
        <taxon>Allomyces</taxon>
    </lineage>
</organism>
<dbReference type="Proteomes" id="UP000054350">
    <property type="component" value="Unassembled WGS sequence"/>
</dbReference>
<protein>
    <submittedName>
        <fullName evidence="1">Uncharacterized protein</fullName>
    </submittedName>
</protein>
<evidence type="ECO:0000313" key="1">
    <source>
        <dbReference type="EMBL" id="KNE59145.1"/>
    </source>
</evidence>